<dbReference type="OrthoDB" id="2758521at2759"/>
<feature type="compositionally biased region" description="Low complexity" evidence="1">
    <location>
        <begin position="403"/>
        <end position="415"/>
    </location>
</feature>
<evidence type="ECO:0000256" key="2">
    <source>
        <dbReference type="SAM" id="Phobius"/>
    </source>
</evidence>
<keyword evidence="2" id="KW-1133">Transmembrane helix</keyword>
<feature type="region of interest" description="Disordered" evidence="1">
    <location>
        <begin position="191"/>
        <end position="292"/>
    </location>
</feature>
<feature type="compositionally biased region" description="Polar residues" evidence="1">
    <location>
        <begin position="352"/>
        <end position="366"/>
    </location>
</feature>
<protein>
    <submittedName>
        <fullName evidence="4">Uncharacterized protein</fullName>
    </submittedName>
</protein>
<keyword evidence="3" id="KW-0732">Signal</keyword>
<name>A0A1Y2IIA8_TRAC3</name>
<dbReference type="Proteomes" id="UP000193067">
    <property type="component" value="Unassembled WGS sequence"/>
</dbReference>
<dbReference type="EMBL" id="KZ084115">
    <property type="protein sequence ID" value="OSD00906.1"/>
    <property type="molecule type" value="Genomic_DNA"/>
</dbReference>
<accession>A0A1Y2IIA8</accession>
<evidence type="ECO:0000256" key="3">
    <source>
        <dbReference type="SAM" id="SignalP"/>
    </source>
</evidence>
<gene>
    <name evidence="4" type="ORF">PYCCODRAFT_649257</name>
</gene>
<proteinExistence type="predicted"/>
<feature type="compositionally biased region" description="Low complexity" evidence="1">
    <location>
        <begin position="191"/>
        <end position="279"/>
    </location>
</feature>
<keyword evidence="2" id="KW-0472">Membrane</keyword>
<sequence length="537" mass="56383">MSCSGLGLPCFIRSFTYLVALSRSVFSLSVNRTIDDEKGDSVTGVVPSYSPVGSWSQGSTCSGCFIHLDASQTFQGTWHDTTHTPGDPEPRVITAQFTGTAVYVYNVLANTVLYTTTFTSITFTLDGENVGQFVHVPTESTDFQYDVPVFASDNLPNGDHTIVIEANGATNSSLVLFDYIVYTFEDDPITTSSNPVTSSSTTTHANPPATANTDSTATQQTTPTFTSSTTSLVTSGPSPTSQQTSSGSGTSSIPLHSSSGSVSTSSAADGASSSSQSSGIIPTSQGPTVVASTQHSRTAVGAIAGGAAGGALALVLAIILTLCFIRRRRRMASPRPRPLIDSDSFTEAPLSAQRQPMLSNGSSETGISRPVAFTGGSASFTPYARGATGRHTPPTIPTTSEALPSRSTSSLPDSSHNPSGTSTDSPNLPWMPHRPTLPRTAVTNPSLPTLPATFDEDVKIPLDDVSPMLVVQHAPPMMPTAPSSFYARSEAGSVSTTGERSLRAQVAALREEVERLREIREMQEMFVDEAPPSYGES</sequence>
<feature type="compositionally biased region" description="Polar residues" evidence="1">
    <location>
        <begin position="280"/>
        <end position="292"/>
    </location>
</feature>
<dbReference type="Gene3D" id="2.60.120.260">
    <property type="entry name" value="Galactose-binding domain-like"/>
    <property type="match status" value="1"/>
</dbReference>
<feature type="compositionally biased region" description="Polar residues" evidence="1">
    <location>
        <begin position="416"/>
        <end position="426"/>
    </location>
</feature>
<keyword evidence="5" id="KW-1185">Reference proteome</keyword>
<evidence type="ECO:0000256" key="1">
    <source>
        <dbReference type="SAM" id="MobiDB-lite"/>
    </source>
</evidence>
<dbReference type="AlphaFoldDB" id="A0A1Y2IIA8"/>
<feature type="signal peptide" evidence="3">
    <location>
        <begin position="1"/>
        <end position="27"/>
    </location>
</feature>
<keyword evidence="2" id="KW-0812">Transmembrane</keyword>
<feature type="transmembrane region" description="Helical" evidence="2">
    <location>
        <begin position="299"/>
        <end position="325"/>
    </location>
</feature>
<feature type="region of interest" description="Disordered" evidence="1">
    <location>
        <begin position="334"/>
        <end position="444"/>
    </location>
</feature>
<reference evidence="4 5" key="1">
    <citation type="journal article" date="2015" name="Biotechnol. Biofuels">
        <title>Enhanced degradation of softwood versus hardwood by the white-rot fungus Pycnoporus coccineus.</title>
        <authorList>
            <person name="Couturier M."/>
            <person name="Navarro D."/>
            <person name="Chevret D."/>
            <person name="Henrissat B."/>
            <person name="Piumi F."/>
            <person name="Ruiz-Duenas F.J."/>
            <person name="Martinez A.T."/>
            <person name="Grigoriev I.V."/>
            <person name="Riley R."/>
            <person name="Lipzen A."/>
            <person name="Berrin J.G."/>
            <person name="Master E.R."/>
            <person name="Rosso M.N."/>
        </authorList>
    </citation>
    <scope>NUCLEOTIDE SEQUENCE [LARGE SCALE GENOMIC DNA]</scope>
    <source>
        <strain evidence="4 5">BRFM310</strain>
    </source>
</reference>
<evidence type="ECO:0000313" key="4">
    <source>
        <dbReference type="EMBL" id="OSD00906.1"/>
    </source>
</evidence>
<organism evidence="4 5">
    <name type="scientific">Trametes coccinea (strain BRFM310)</name>
    <name type="common">Pycnoporus coccineus</name>
    <dbReference type="NCBI Taxonomy" id="1353009"/>
    <lineage>
        <taxon>Eukaryota</taxon>
        <taxon>Fungi</taxon>
        <taxon>Dikarya</taxon>
        <taxon>Basidiomycota</taxon>
        <taxon>Agaricomycotina</taxon>
        <taxon>Agaricomycetes</taxon>
        <taxon>Polyporales</taxon>
        <taxon>Polyporaceae</taxon>
        <taxon>Trametes</taxon>
    </lineage>
</organism>
<evidence type="ECO:0000313" key="5">
    <source>
        <dbReference type="Proteomes" id="UP000193067"/>
    </source>
</evidence>
<feature type="chain" id="PRO_5012869897" evidence="3">
    <location>
        <begin position="28"/>
        <end position="537"/>
    </location>
</feature>